<dbReference type="GO" id="GO:0004439">
    <property type="term" value="F:phosphatidylinositol-4,5-bisphosphate 5-phosphatase activity"/>
    <property type="evidence" value="ECO:0007669"/>
    <property type="project" value="TreeGrafter"/>
</dbReference>
<name>A0A9Q1KNY1_9CARY</name>
<dbReference type="FunFam" id="3.60.10.10:FF:000038">
    <property type="entry name" value="type IV inositol polyphosphate 5-phosphatase 3"/>
    <property type="match status" value="1"/>
</dbReference>
<dbReference type="EMBL" id="JAKOGI010000061">
    <property type="protein sequence ID" value="KAJ8446072.1"/>
    <property type="molecule type" value="Genomic_DNA"/>
</dbReference>
<dbReference type="AlphaFoldDB" id="A0A9Q1KNY1"/>
<proteinExistence type="inferred from homology"/>
<dbReference type="InterPro" id="IPR036691">
    <property type="entry name" value="Endo/exonu/phosph_ase_sf"/>
</dbReference>
<dbReference type="OrthoDB" id="62798at2759"/>
<keyword evidence="2" id="KW-0378">Hydrolase</keyword>
<dbReference type="GO" id="GO:0046856">
    <property type="term" value="P:phosphatidylinositol dephosphorylation"/>
    <property type="evidence" value="ECO:0007669"/>
    <property type="project" value="InterPro"/>
</dbReference>
<dbReference type="InterPro" id="IPR045849">
    <property type="entry name" value="IP5P_plant"/>
</dbReference>
<evidence type="ECO:0000256" key="1">
    <source>
        <dbReference type="ARBA" id="ARBA00010768"/>
    </source>
</evidence>
<sequence>MYSISHWKKLIFPSLLPTLVCNKLALGNLLWPKIVLRKWLNLDSKSSENGADSDIDEFDEDDADSDISDVEDSLPRLRRRNSETFRAQYINTKDIRVCAGTWNVGGKLPSDDIDIEEWLNINEPADIYVLGLQEIVPLNPGNIFGPEDTRRALKWENVIRETFRRVQRLKSYKSYSDPPSPSKFKPSDDLPDLEDEISLSDSDGEEEVHPVDDESPGFYEATDRMACGNGLYKDGTVSNGSEFGYPDTDAEKNLKKQFSSPRRLNRLQCFQSGLRDEDDQTTTNQIAAKLHKTLSGTERIGLSWPEPPLNLLAQHALERPYSFKSAKSFKMSKSFRTYGSCKIIDNQRTISNATALAELDLESLIQRKRRPEYVRIVSKQMIGIFLTVWVRKGLRKHIQNLKVSTVGVGVMGYIGNKVHHFSILHCPFAITLGSVSVSMSIYQTLFCFICTHLTSGEKEENQLKRNADVNEIHRRTLFHPDSGLRLPKSIYDHERIIWLGDLNYRINLSYDETRKLISKKDWSKLVEKDQLVRELKKGRVFDGWCEGELNFPPTYKYEMNSDQYCRQDPKAGRRTPAWCDRILSFGKGVKLLSYRRSELKLSDHRPVSAVYDIEVEVFSPRKLQRALTFTDAELENEDVLIDKGLSAAMNHLQQEGELTTVCKAKKTELSYSPEELKHMQMNLTSFS</sequence>
<dbReference type="GO" id="GO:0034485">
    <property type="term" value="F:phosphatidylinositol-3,4,5-trisphosphate 5-phosphatase activity"/>
    <property type="evidence" value="ECO:0007669"/>
    <property type="project" value="TreeGrafter"/>
</dbReference>
<reference evidence="5" key="1">
    <citation type="submission" date="2022-04" db="EMBL/GenBank/DDBJ databases">
        <title>Carnegiea gigantea Genome sequencing and assembly v2.</title>
        <authorList>
            <person name="Copetti D."/>
            <person name="Sanderson M.J."/>
            <person name="Burquez A."/>
            <person name="Wojciechowski M.F."/>
        </authorList>
    </citation>
    <scope>NUCLEOTIDE SEQUENCE</scope>
    <source>
        <strain evidence="5">SGP5-SGP5p</strain>
        <tissue evidence="5">Aerial part</tissue>
    </source>
</reference>
<comment type="similarity">
    <text evidence="1">Belongs to the inositol polyphosphate 5-phosphatase family.</text>
</comment>
<dbReference type="SMART" id="SM00128">
    <property type="entry name" value="IPPc"/>
    <property type="match status" value="1"/>
</dbReference>
<organism evidence="5 6">
    <name type="scientific">Carnegiea gigantea</name>
    <dbReference type="NCBI Taxonomy" id="171969"/>
    <lineage>
        <taxon>Eukaryota</taxon>
        <taxon>Viridiplantae</taxon>
        <taxon>Streptophyta</taxon>
        <taxon>Embryophyta</taxon>
        <taxon>Tracheophyta</taxon>
        <taxon>Spermatophyta</taxon>
        <taxon>Magnoliopsida</taxon>
        <taxon>eudicotyledons</taxon>
        <taxon>Gunneridae</taxon>
        <taxon>Pentapetalae</taxon>
        <taxon>Caryophyllales</taxon>
        <taxon>Cactineae</taxon>
        <taxon>Cactaceae</taxon>
        <taxon>Cactoideae</taxon>
        <taxon>Echinocereeae</taxon>
        <taxon>Carnegiea</taxon>
    </lineage>
</organism>
<comment type="caution">
    <text evidence="5">The sequence shown here is derived from an EMBL/GenBank/DDBJ whole genome shotgun (WGS) entry which is preliminary data.</text>
</comment>
<evidence type="ECO:0000256" key="3">
    <source>
        <dbReference type="SAM" id="MobiDB-lite"/>
    </source>
</evidence>
<dbReference type="Proteomes" id="UP001153076">
    <property type="component" value="Unassembled WGS sequence"/>
</dbReference>
<accession>A0A9Q1KNY1</accession>
<dbReference type="PANTHER" id="PTHR45666:SF5">
    <property type="entry name" value="TYPE IV INOSITOL POLYPHOSPHATE 5-PHOSPHATASE 3"/>
    <property type="match status" value="1"/>
</dbReference>
<dbReference type="PANTHER" id="PTHR45666">
    <property type="entry name" value="TYPE IV INOSITOL POLYPHOSPHATE 5-PHOSPHATASE 9"/>
    <property type="match status" value="1"/>
</dbReference>
<dbReference type="GO" id="GO:0004445">
    <property type="term" value="F:inositol-polyphosphate 5-phosphatase activity"/>
    <property type="evidence" value="ECO:0007669"/>
    <property type="project" value="InterPro"/>
</dbReference>
<gene>
    <name evidence="5" type="ORF">Cgig2_017574</name>
</gene>
<dbReference type="Gene3D" id="3.60.10.10">
    <property type="entry name" value="Endonuclease/exonuclease/phosphatase"/>
    <property type="match status" value="2"/>
</dbReference>
<dbReference type="SUPFAM" id="SSF56219">
    <property type="entry name" value="DNase I-like"/>
    <property type="match status" value="1"/>
</dbReference>
<feature type="compositionally biased region" description="Acidic residues" evidence="3">
    <location>
        <begin position="51"/>
        <end position="69"/>
    </location>
</feature>
<feature type="domain" description="Inositol polyphosphate-related phosphatase" evidence="4">
    <location>
        <begin position="289"/>
        <end position="619"/>
    </location>
</feature>
<feature type="region of interest" description="Disordered" evidence="3">
    <location>
        <begin position="170"/>
        <end position="193"/>
    </location>
</feature>
<evidence type="ECO:0000259" key="4">
    <source>
        <dbReference type="SMART" id="SM00128"/>
    </source>
</evidence>
<dbReference type="InterPro" id="IPR000300">
    <property type="entry name" value="IPPc"/>
</dbReference>
<feature type="region of interest" description="Disordered" evidence="3">
    <location>
        <begin position="45"/>
        <end position="69"/>
    </location>
</feature>
<evidence type="ECO:0000256" key="2">
    <source>
        <dbReference type="ARBA" id="ARBA00022801"/>
    </source>
</evidence>
<dbReference type="Pfam" id="PF22669">
    <property type="entry name" value="Exo_endo_phos2"/>
    <property type="match status" value="2"/>
</dbReference>
<keyword evidence="6" id="KW-1185">Reference proteome</keyword>
<protein>
    <recommendedName>
        <fullName evidence="4">Inositol polyphosphate-related phosphatase domain-containing protein</fullName>
    </recommendedName>
</protein>
<evidence type="ECO:0000313" key="6">
    <source>
        <dbReference type="Proteomes" id="UP001153076"/>
    </source>
</evidence>
<evidence type="ECO:0000313" key="5">
    <source>
        <dbReference type="EMBL" id="KAJ8446072.1"/>
    </source>
</evidence>